<protein>
    <submittedName>
        <fullName evidence="1">Uncharacterized protein</fullName>
    </submittedName>
</protein>
<dbReference type="Proteomes" id="UP000323717">
    <property type="component" value="Unassembled WGS sequence"/>
</dbReference>
<sequence>MEIRRSGNFGIIDTGSDKGLISFSIGGRGKGWEPSSIQLNRRGAFFSRKISVNGTFIVPMGDNNDMPGEVMRLLDKFYAGEGIMG</sequence>
<evidence type="ECO:0000313" key="1">
    <source>
        <dbReference type="EMBL" id="KAA3941522.1"/>
    </source>
</evidence>
<proteinExistence type="predicted"/>
<evidence type="ECO:0000313" key="2">
    <source>
        <dbReference type="Proteomes" id="UP000323717"/>
    </source>
</evidence>
<reference evidence="1 2" key="1">
    <citation type="journal article" date="2019" name="Nat. Med.">
        <title>A library of human gut bacterial isolates paired with longitudinal multiomics data enables mechanistic microbiome research.</title>
        <authorList>
            <person name="Poyet M."/>
            <person name="Groussin M."/>
            <person name="Gibbons S.M."/>
            <person name="Avila-Pacheco J."/>
            <person name="Jiang X."/>
            <person name="Kearney S.M."/>
            <person name="Perrotta A.R."/>
            <person name="Berdy B."/>
            <person name="Zhao S."/>
            <person name="Lieberman T.D."/>
            <person name="Swanson P.K."/>
            <person name="Smith M."/>
            <person name="Roesemann S."/>
            <person name="Alexander J.E."/>
            <person name="Rich S.A."/>
            <person name="Livny J."/>
            <person name="Vlamakis H."/>
            <person name="Clish C."/>
            <person name="Bullock K."/>
            <person name="Deik A."/>
            <person name="Scott J."/>
            <person name="Pierce K.A."/>
            <person name="Xavier R.J."/>
            <person name="Alm E.J."/>
        </authorList>
    </citation>
    <scope>NUCLEOTIDE SEQUENCE [LARGE SCALE GENOMIC DNA]</scope>
    <source>
        <strain evidence="1 2">BIOML-A163</strain>
    </source>
</reference>
<comment type="caution">
    <text evidence="1">The sequence shown here is derived from an EMBL/GenBank/DDBJ whole genome shotgun (WGS) entry which is preliminary data.</text>
</comment>
<gene>
    <name evidence="1" type="ORF">F3D71_22980</name>
</gene>
<dbReference type="AlphaFoldDB" id="A0A5M5BWG0"/>
<feature type="non-terminal residue" evidence="1">
    <location>
        <position position="85"/>
    </location>
</feature>
<organism evidence="1 2">
    <name type="scientific">Bacteroides ovatus</name>
    <dbReference type="NCBI Taxonomy" id="28116"/>
    <lineage>
        <taxon>Bacteria</taxon>
        <taxon>Pseudomonadati</taxon>
        <taxon>Bacteroidota</taxon>
        <taxon>Bacteroidia</taxon>
        <taxon>Bacteroidales</taxon>
        <taxon>Bacteroidaceae</taxon>
        <taxon>Bacteroides</taxon>
    </lineage>
</organism>
<name>A0A5M5BWG0_BACOV</name>
<accession>A0A5M5BWG0</accession>
<dbReference type="EMBL" id="VWLE01000466">
    <property type="protein sequence ID" value="KAA3941522.1"/>
    <property type="molecule type" value="Genomic_DNA"/>
</dbReference>